<protein>
    <submittedName>
        <fullName evidence="9">ABC transporter permease subunit</fullName>
    </submittedName>
</protein>
<feature type="transmembrane region" description="Helical" evidence="7">
    <location>
        <begin position="6"/>
        <end position="25"/>
    </location>
</feature>
<gene>
    <name evidence="9" type="ORF">GM661_17600</name>
</gene>
<evidence type="ECO:0000256" key="6">
    <source>
        <dbReference type="ARBA" id="ARBA00023136"/>
    </source>
</evidence>
<dbReference type="SUPFAM" id="SSF161098">
    <property type="entry name" value="MetI-like"/>
    <property type="match status" value="1"/>
</dbReference>
<dbReference type="RefSeq" id="WP_230867969.1">
    <property type="nucleotide sequence ID" value="NZ_CP046640.1"/>
</dbReference>
<evidence type="ECO:0000259" key="8">
    <source>
        <dbReference type="PROSITE" id="PS50928"/>
    </source>
</evidence>
<dbReference type="PROSITE" id="PS50928">
    <property type="entry name" value="ABC_TM1"/>
    <property type="match status" value="1"/>
</dbReference>
<dbReference type="Gene3D" id="1.10.3720.10">
    <property type="entry name" value="MetI-like"/>
    <property type="match status" value="1"/>
</dbReference>
<feature type="transmembrane region" description="Helical" evidence="7">
    <location>
        <begin position="68"/>
        <end position="87"/>
    </location>
</feature>
<feature type="domain" description="ABC transmembrane type-1" evidence="8">
    <location>
        <begin position="60"/>
        <end position="241"/>
    </location>
</feature>
<keyword evidence="10" id="KW-1185">Reference proteome</keyword>
<dbReference type="Proteomes" id="UP000665020">
    <property type="component" value="Chromosome"/>
</dbReference>
<organism evidence="9 10">
    <name type="scientific">Iocasia fonsfrigidae</name>
    <dbReference type="NCBI Taxonomy" id="2682810"/>
    <lineage>
        <taxon>Bacteria</taxon>
        <taxon>Bacillati</taxon>
        <taxon>Bacillota</taxon>
        <taxon>Clostridia</taxon>
        <taxon>Halanaerobiales</taxon>
        <taxon>Halanaerobiaceae</taxon>
        <taxon>Iocasia</taxon>
    </lineage>
</organism>
<feature type="transmembrane region" description="Helical" evidence="7">
    <location>
        <begin position="223"/>
        <end position="242"/>
    </location>
</feature>
<dbReference type="GO" id="GO:0055085">
    <property type="term" value="P:transmembrane transport"/>
    <property type="evidence" value="ECO:0007669"/>
    <property type="project" value="InterPro"/>
</dbReference>
<evidence type="ECO:0000256" key="5">
    <source>
        <dbReference type="ARBA" id="ARBA00022989"/>
    </source>
</evidence>
<keyword evidence="5 7" id="KW-1133">Transmembrane helix</keyword>
<evidence type="ECO:0000256" key="4">
    <source>
        <dbReference type="ARBA" id="ARBA00022692"/>
    </source>
</evidence>
<dbReference type="EMBL" id="CP046640">
    <property type="protein sequence ID" value="QTL99637.1"/>
    <property type="molecule type" value="Genomic_DNA"/>
</dbReference>
<sequence>MNHFTSSFFKIAVGTAGVLAVLLLWGGLSSRFSSLILPSPLETAQVLIELLESGILVTFILITVKRTMIGYSGAIIAGLVFAFFLRYSKFWRLFFRPLITIMQTIPPVVWLVLAVIWFGIADDLTPIFLIFIVSFPVVFINIYHGLGNIDYGLVEMARFYHCSRKQIFFDIYLPSLLPHLMSAISIGLAFAWKSTVFAEFVGSSSGIGFALSVANNNLQTDRLFAWSIVLIVLMFSFEYLIIKPLKKYVMRWEPDVG</sequence>
<dbReference type="CDD" id="cd06261">
    <property type="entry name" value="TM_PBP2"/>
    <property type="match status" value="1"/>
</dbReference>
<evidence type="ECO:0000256" key="7">
    <source>
        <dbReference type="RuleBase" id="RU363032"/>
    </source>
</evidence>
<dbReference type="Pfam" id="PF00528">
    <property type="entry name" value="BPD_transp_1"/>
    <property type="match status" value="1"/>
</dbReference>
<dbReference type="GO" id="GO:0005886">
    <property type="term" value="C:plasma membrane"/>
    <property type="evidence" value="ECO:0007669"/>
    <property type="project" value="UniProtKB-SubCell"/>
</dbReference>
<keyword evidence="6 7" id="KW-0472">Membrane</keyword>
<comment type="similarity">
    <text evidence="7">Belongs to the binding-protein-dependent transport system permease family.</text>
</comment>
<evidence type="ECO:0000256" key="3">
    <source>
        <dbReference type="ARBA" id="ARBA00022475"/>
    </source>
</evidence>
<feature type="transmembrane region" description="Helical" evidence="7">
    <location>
        <begin position="167"/>
        <end position="192"/>
    </location>
</feature>
<dbReference type="PANTHER" id="PTHR30151:SF0">
    <property type="entry name" value="ABC TRANSPORTER PERMEASE PROTEIN MJ0413-RELATED"/>
    <property type="match status" value="1"/>
</dbReference>
<name>A0A8A7KLD1_9FIRM</name>
<dbReference type="KEGG" id="ifn:GM661_17600"/>
<comment type="subcellular location">
    <subcellularLocation>
        <location evidence="1 7">Cell membrane</location>
        <topology evidence="1 7">Multi-pass membrane protein</topology>
    </subcellularLocation>
</comment>
<dbReference type="InterPro" id="IPR035906">
    <property type="entry name" value="MetI-like_sf"/>
</dbReference>
<evidence type="ECO:0000313" key="10">
    <source>
        <dbReference type="Proteomes" id="UP000665020"/>
    </source>
</evidence>
<dbReference type="PANTHER" id="PTHR30151">
    <property type="entry name" value="ALKANE SULFONATE ABC TRANSPORTER-RELATED, MEMBRANE SUBUNIT"/>
    <property type="match status" value="1"/>
</dbReference>
<evidence type="ECO:0000313" key="9">
    <source>
        <dbReference type="EMBL" id="QTL99637.1"/>
    </source>
</evidence>
<evidence type="ECO:0000256" key="2">
    <source>
        <dbReference type="ARBA" id="ARBA00022448"/>
    </source>
</evidence>
<keyword evidence="2 7" id="KW-0813">Transport</keyword>
<feature type="transmembrane region" description="Helical" evidence="7">
    <location>
        <begin position="126"/>
        <end position="146"/>
    </location>
</feature>
<dbReference type="AlphaFoldDB" id="A0A8A7KLD1"/>
<accession>A0A8A7KLD1</accession>
<keyword evidence="3" id="KW-1003">Cell membrane</keyword>
<evidence type="ECO:0000256" key="1">
    <source>
        <dbReference type="ARBA" id="ARBA00004651"/>
    </source>
</evidence>
<proteinExistence type="inferred from homology"/>
<dbReference type="InterPro" id="IPR000515">
    <property type="entry name" value="MetI-like"/>
</dbReference>
<keyword evidence="4 7" id="KW-0812">Transmembrane</keyword>
<feature type="transmembrane region" description="Helical" evidence="7">
    <location>
        <begin position="99"/>
        <end position="120"/>
    </location>
</feature>
<reference evidence="9" key="1">
    <citation type="submission" date="2019-12" db="EMBL/GenBank/DDBJ databases">
        <authorList>
            <person name="zhang j."/>
            <person name="sun C.M."/>
        </authorList>
    </citation>
    <scope>NUCLEOTIDE SEQUENCE</scope>
    <source>
        <strain evidence="9">NS-1</strain>
    </source>
</reference>